<accession>A0A7S3DZB3</accession>
<dbReference type="PANTHER" id="PTHR12387">
    <property type="entry name" value="26S PROTEASOME NON-ATPASE REGULATORY SUBUNIT 8"/>
    <property type="match status" value="1"/>
</dbReference>
<sequence>MAPTTPNKNVQILASSFDAFKSSFQSLKYDACSRMMSDLKFGLTGFTSLPPFCDTSIPSAAQEHMLARDILEHAVLLSVHLRDSEGFARSFTQLAVHYEACAALGSLPPSQKELPILGLNLLRLLVENRTAEFHAELELLGSDAVNSSVYIRYPVEIEQCLMEGSYAKVLALRQEAPSPECAYFLEALGNTVREELASCVETAYRSMPRADVLNMIACKPNELEELVQTRGWGVADNGSMLTFPRREANADMQTSSAEKEPQLEVISQVLAYARELERIV</sequence>
<evidence type="ECO:0000256" key="1">
    <source>
        <dbReference type="ARBA" id="ARBA00022942"/>
    </source>
</evidence>
<dbReference type="EMBL" id="BNJQ01000030">
    <property type="protein sequence ID" value="GHP10577.1"/>
    <property type="molecule type" value="Genomic_DNA"/>
</dbReference>
<organism evidence="3">
    <name type="scientific">Pycnococcus provasolii</name>
    <dbReference type="NCBI Taxonomy" id="41880"/>
    <lineage>
        <taxon>Eukaryota</taxon>
        <taxon>Viridiplantae</taxon>
        <taxon>Chlorophyta</taxon>
        <taxon>Pseudoscourfieldiophyceae</taxon>
        <taxon>Pseudoscourfieldiales</taxon>
        <taxon>Pycnococcaceae</taxon>
        <taxon>Pycnococcus</taxon>
    </lineage>
</organism>
<protein>
    <recommendedName>
        <fullName evidence="2">CSN8/PSMD8/EIF3K domain-containing protein</fullName>
    </recommendedName>
</protein>
<dbReference type="AlphaFoldDB" id="A0A7S3DZB3"/>
<dbReference type="OrthoDB" id="8775810at2759"/>
<keyword evidence="1" id="KW-0647">Proteasome</keyword>
<dbReference type="PANTHER" id="PTHR12387:SF0">
    <property type="entry name" value="26S PROTEASOME NON-ATPASE REGULATORY SUBUNIT 8"/>
    <property type="match status" value="1"/>
</dbReference>
<reference evidence="3" key="2">
    <citation type="submission" date="2021-01" db="EMBL/GenBank/DDBJ databases">
        <authorList>
            <person name="Corre E."/>
            <person name="Pelletier E."/>
            <person name="Niang G."/>
            <person name="Scheremetjew M."/>
            <person name="Finn R."/>
            <person name="Kale V."/>
            <person name="Holt S."/>
            <person name="Cochrane G."/>
            <person name="Meng A."/>
            <person name="Brown T."/>
            <person name="Cohen L."/>
        </authorList>
    </citation>
    <scope>NUCLEOTIDE SEQUENCE</scope>
    <source>
        <strain evidence="3">RCC2336</strain>
    </source>
</reference>
<name>A0A7S3DZB3_9CHLO</name>
<proteinExistence type="predicted"/>
<dbReference type="GO" id="GO:0005829">
    <property type="term" value="C:cytosol"/>
    <property type="evidence" value="ECO:0007669"/>
    <property type="project" value="TreeGrafter"/>
</dbReference>
<reference evidence="4" key="1">
    <citation type="submission" date="2020-10" db="EMBL/GenBank/DDBJ databases">
        <title>Unveiling of a novel bifunctional photoreceptor, Dualchrome1, isolated from a cosmopolitan green alga.</title>
        <authorList>
            <person name="Suzuki S."/>
            <person name="Kawachi M."/>
        </authorList>
    </citation>
    <scope>NUCLEOTIDE SEQUENCE</scope>
    <source>
        <strain evidence="4">NIES 2893</strain>
    </source>
</reference>
<dbReference type="Proteomes" id="UP000660262">
    <property type="component" value="Unassembled WGS sequence"/>
</dbReference>
<evidence type="ECO:0000313" key="3">
    <source>
        <dbReference type="EMBL" id="CAE0008381.1"/>
    </source>
</evidence>
<keyword evidence="5" id="KW-1185">Reference proteome</keyword>
<dbReference type="GO" id="GO:0008541">
    <property type="term" value="C:proteasome regulatory particle, lid subcomplex"/>
    <property type="evidence" value="ECO:0007669"/>
    <property type="project" value="TreeGrafter"/>
</dbReference>
<dbReference type="InterPro" id="IPR006746">
    <property type="entry name" value="26S_Psome_Rpn12"/>
</dbReference>
<dbReference type="EMBL" id="HBHV01000850">
    <property type="protein sequence ID" value="CAE0008381.1"/>
    <property type="molecule type" value="Transcribed_RNA"/>
</dbReference>
<dbReference type="Gene3D" id="1.25.40.990">
    <property type="match status" value="1"/>
</dbReference>
<evidence type="ECO:0000313" key="4">
    <source>
        <dbReference type="EMBL" id="GHP10577.1"/>
    </source>
</evidence>
<dbReference type="Pfam" id="PF10075">
    <property type="entry name" value="CSN8_PSD8_EIF3K"/>
    <property type="match status" value="1"/>
</dbReference>
<dbReference type="InterPro" id="IPR033464">
    <property type="entry name" value="CSN8_PSD8_EIF3K"/>
</dbReference>
<evidence type="ECO:0000313" key="5">
    <source>
        <dbReference type="Proteomes" id="UP000660262"/>
    </source>
</evidence>
<dbReference type="GO" id="GO:0043161">
    <property type="term" value="P:proteasome-mediated ubiquitin-dependent protein catabolic process"/>
    <property type="evidence" value="ECO:0007669"/>
    <property type="project" value="TreeGrafter"/>
</dbReference>
<dbReference type="GO" id="GO:0005634">
    <property type="term" value="C:nucleus"/>
    <property type="evidence" value="ECO:0007669"/>
    <property type="project" value="TreeGrafter"/>
</dbReference>
<evidence type="ECO:0000259" key="2">
    <source>
        <dbReference type="Pfam" id="PF10075"/>
    </source>
</evidence>
<feature type="domain" description="CSN8/PSMD8/EIF3K" evidence="2">
    <location>
        <begin position="115"/>
        <end position="248"/>
    </location>
</feature>
<gene>
    <name evidence="3" type="ORF">PPRO1316_LOCUS568</name>
    <name evidence="4" type="ORF">PPROV_000930800</name>
</gene>